<dbReference type="CDD" id="cd06222">
    <property type="entry name" value="RNase_H_like"/>
    <property type="match status" value="1"/>
</dbReference>
<dbReference type="Gene3D" id="3.30.420.10">
    <property type="entry name" value="Ribonuclease H-like superfamily/Ribonuclease H"/>
    <property type="match status" value="1"/>
</dbReference>
<gene>
    <name evidence="2" type="ORF">OLC1_LOCUS7545</name>
</gene>
<dbReference type="EMBL" id="OX459119">
    <property type="protein sequence ID" value="CAI9096915.1"/>
    <property type="molecule type" value="Genomic_DNA"/>
</dbReference>
<dbReference type="InterPro" id="IPR044730">
    <property type="entry name" value="RNase_H-like_dom_plant"/>
</dbReference>
<dbReference type="InterPro" id="IPR036397">
    <property type="entry name" value="RNaseH_sf"/>
</dbReference>
<sequence>MFTRSKYPTGKLCNQLLVHLNGHPSSLRFLRRWDDVRLEISNTTFSRVKHPLEEKVDAVKRYQKLDTQRYTWRRHKYPAELDLVPLCADQSNYCLGPQLFIMTQKAEPVHAKYSPISFGLLHENDDMRISCGNTLSPSHLAPINALSKLINQYAKFSGQRVNFGKSSILLSVNTSLELKQYIHNTLKIPYEFGATKYLGMDLGFTQPKKKIFESLIGKLRVKLTGHENPILHDPTLVQNANLRVIDLITPTDRDLPPVEPGEIKAWKRLWRAMVLQKYKVLTLRVLANALPTKKALHRRGVPIEGQSFKVWFLAWIQEAPLEEDLVLSLHVLWQIWIDRNQQVWHGTSPDLALSWKLTLPDHLNSQKLFSRMHHTCSPVMAQQHTSMNFEAVVDVDGSYHPHNYKASAAWKITTLAGAILQLKARRIKALSPLQAEILTCMHALTETQNLGLQRILVRTDCSILANMQGQVSTLSMEAQQPAEDLERLRSTFELCVISKVRRDVLVDVHNLAYALTSCNNEQV</sequence>
<accession>A0AAV1CPG9</accession>
<reference evidence="2" key="1">
    <citation type="submission" date="2023-03" db="EMBL/GenBank/DDBJ databases">
        <authorList>
            <person name="Julca I."/>
        </authorList>
    </citation>
    <scope>NUCLEOTIDE SEQUENCE</scope>
</reference>
<dbReference type="Proteomes" id="UP001161247">
    <property type="component" value="Chromosome 2"/>
</dbReference>
<evidence type="ECO:0000259" key="1">
    <source>
        <dbReference type="Pfam" id="PF13456"/>
    </source>
</evidence>
<evidence type="ECO:0000313" key="2">
    <source>
        <dbReference type="EMBL" id="CAI9096915.1"/>
    </source>
</evidence>
<evidence type="ECO:0000313" key="3">
    <source>
        <dbReference type="Proteomes" id="UP001161247"/>
    </source>
</evidence>
<dbReference type="Pfam" id="PF13456">
    <property type="entry name" value="RVT_3"/>
    <property type="match status" value="1"/>
</dbReference>
<organism evidence="2 3">
    <name type="scientific">Oldenlandia corymbosa var. corymbosa</name>
    <dbReference type="NCBI Taxonomy" id="529605"/>
    <lineage>
        <taxon>Eukaryota</taxon>
        <taxon>Viridiplantae</taxon>
        <taxon>Streptophyta</taxon>
        <taxon>Embryophyta</taxon>
        <taxon>Tracheophyta</taxon>
        <taxon>Spermatophyta</taxon>
        <taxon>Magnoliopsida</taxon>
        <taxon>eudicotyledons</taxon>
        <taxon>Gunneridae</taxon>
        <taxon>Pentapetalae</taxon>
        <taxon>asterids</taxon>
        <taxon>lamiids</taxon>
        <taxon>Gentianales</taxon>
        <taxon>Rubiaceae</taxon>
        <taxon>Rubioideae</taxon>
        <taxon>Spermacoceae</taxon>
        <taxon>Hedyotis-Oldenlandia complex</taxon>
        <taxon>Oldenlandia</taxon>
    </lineage>
</organism>
<dbReference type="GO" id="GO:0003676">
    <property type="term" value="F:nucleic acid binding"/>
    <property type="evidence" value="ECO:0007669"/>
    <property type="project" value="InterPro"/>
</dbReference>
<dbReference type="GO" id="GO:0004523">
    <property type="term" value="F:RNA-DNA hybrid ribonuclease activity"/>
    <property type="evidence" value="ECO:0007669"/>
    <property type="project" value="InterPro"/>
</dbReference>
<feature type="domain" description="RNase H type-1" evidence="1">
    <location>
        <begin position="395"/>
        <end position="512"/>
    </location>
</feature>
<keyword evidence="3" id="KW-1185">Reference proteome</keyword>
<protein>
    <submittedName>
        <fullName evidence="2">OLC1v1033177C1</fullName>
    </submittedName>
</protein>
<name>A0AAV1CPG9_OLDCO</name>
<proteinExistence type="predicted"/>
<dbReference type="InterPro" id="IPR002156">
    <property type="entry name" value="RNaseH_domain"/>
</dbReference>
<dbReference type="AlphaFoldDB" id="A0AAV1CPG9"/>